<comment type="catalytic activity">
    <reaction evidence="5">
        <text>[protein]-C-terminal S-[(2E,6E)-farnesyl]-L-cysteine + S-adenosyl-L-methionine = [protein]-C-terminal S-[(2E,6E)-farnesyl]-L-cysteine methyl ester + S-adenosyl-L-homocysteine</text>
        <dbReference type="Rhea" id="RHEA:21672"/>
        <dbReference type="Rhea" id="RHEA-COMP:12125"/>
        <dbReference type="Rhea" id="RHEA-COMP:12126"/>
        <dbReference type="ChEBI" id="CHEBI:57856"/>
        <dbReference type="ChEBI" id="CHEBI:59789"/>
        <dbReference type="ChEBI" id="CHEBI:90510"/>
        <dbReference type="ChEBI" id="CHEBI:90511"/>
        <dbReference type="EC" id="2.1.1.100"/>
    </reaction>
</comment>
<organism evidence="7 8">
    <name type="scientific">Suillus subaureus</name>
    <dbReference type="NCBI Taxonomy" id="48587"/>
    <lineage>
        <taxon>Eukaryota</taxon>
        <taxon>Fungi</taxon>
        <taxon>Dikarya</taxon>
        <taxon>Basidiomycota</taxon>
        <taxon>Agaricomycotina</taxon>
        <taxon>Agaricomycetes</taxon>
        <taxon>Agaricomycetidae</taxon>
        <taxon>Boletales</taxon>
        <taxon>Suillineae</taxon>
        <taxon>Suillaceae</taxon>
        <taxon>Suillus</taxon>
    </lineage>
</organism>
<reference evidence="7" key="1">
    <citation type="journal article" date="2020" name="New Phytol.">
        <title>Comparative genomics reveals dynamic genome evolution in host specialist ectomycorrhizal fungi.</title>
        <authorList>
            <person name="Lofgren L.A."/>
            <person name="Nguyen N.H."/>
            <person name="Vilgalys R."/>
            <person name="Ruytinx J."/>
            <person name="Liao H.L."/>
            <person name="Branco S."/>
            <person name="Kuo A."/>
            <person name="LaButti K."/>
            <person name="Lipzen A."/>
            <person name="Andreopoulos W."/>
            <person name="Pangilinan J."/>
            <person name="Riley R."/>
            <person name="Hundley H."/>
            <person name="Na H."/>
            <person name="Barry K."/>
            <person name="Grigoriev I.V."/>
            <person name="Stajich J.E."/>
            <person name="Kennedy P.G."/>
        </authorList>
    </citation>
    <scope>NUCLEOTIDE SEQUENCE</scope>
    <source>
        <strain evidence="7">MN1</strain>
    </source>
</reference>
<proteinExistence type="inferred from homology"/>
<dbReference type="PANTHER" id="PTHR12714">
    <property type="entry name" value="PROTEIN-S ISOPRENYLCYSTEINE O-METHYLTRANSFERASE"/>
    <property type="match status" value="1"/>
</dbReference>
<evidence type="ECO:0000256" key="5">
    <source>
        <dbReference type="RuleBase" id="RU362022"/>
    </source>
</evidence>
<dbReference type="GeneID" id="64627076"/>
<evidence type="ECO:0000256" key="2">
    <source>
        <dbReference type="ARBA" id="ARBA00022692"/>
    </source>
</evidence>
<accession>A0A9P7JC10</accession>
<keyword evidence="5" id="KW-0808">Transferase</keyword>
<comment type="similarity">
    <text evidence="5">Belongs to the class VI-like SAM-binding methyltransferase superfamily. Isoprenylcysteine carboxyl methyltransferase family.</text>
</comment>
<dbReference type="OrthoDB" id="422086at2759"/>
<dbReference type="Pfam" id="PF04140">
    <property type="entry name" value="ICMT"/>
    <property type="match status" value="1"/>
</dbReference>
<keyword evidence="3" id="KW-1133">Transmembrane helix</keyword>
<feature type="signal peptide" evidence="6">
    <location>
        <begin position="1"/>
        <end position="23"/>
    </location>
</feature>
<dbReference type="InterPro" id="IPR007269">
    <property type="entry name" value="ICMT_MeTrfase"/>
</dbReference>
<comment type="subcellular location">
    <subcellularLocation>
        <location evidence="5">Endoplasmic reticulum membrane</location>
        <topology evidence="5">Multi-pass membrane protein</topology>
    </subcellularLocation>
    <subcellularLocation>
        <location evidence="1">Membrane</location>
        <topology evidence="1">Multi-pass membrane protein</topology>
    </subcellularLocation>
</comment>
<keyword evidence="5" id="KW-0256">Endoplasmic reticulum</keyword>
<sequence>MSLAKIPFIIASAISVHISFFSAAPPPKDEEKMAPNAFESFVLLFQKLWGNDIKKFATWTATTVEVASILALNIDPSQIPDIGAVQFLRALHPTDVTPAFLAGSLACIIGGVFRRYCVLTLGKSWSWPLSIRKEHRLVTEGPYSVVRHPSYTGYLLQYIGVVFMYAESGSWLRQSGFLQVPYVKLIAAAGFYAFTVGACLAATRPPIEDKMLHRALGKEWEEWSKRVQYRLVPGIY</sequence>
<dbReference type="PANTHER" id="PTHR12714:SF9">
    <property type="entry name" value="PROTEIN-S-ISOPRENYLCYSTEINE O-METHYLTRANSFERASE"/>
    <property type="match status" value="1"/>
</dbReference>
<protein>
    <recommendedName>
        <fullName evidence="5">Protein-S-isoprenylcysteine O-methyltransferase</fullName>
        <ecNumber evidence="5">2.1.1.100</ecNumber>
    </recommendedName>
</protein>
<evidence type="ECO:0000256" key="6">
    <source>
        <dbReference type="SAM" id="SignalP"/>
    </source>
</evidence>
<evidence type="ECO:0000256" key="4">
    <source>
        <dbReference type="ARBA" id="ARBA00023136"/>
    </source>
</evidence>
<evidence type="ECO:0000313" key="7">
    <source>
        <dbReference type="EMBL" id="KAG1813528.1"/>
    </source>
</evidence>
<keyword evidence="5" id="KW-0949">S-adenosyl-L-methionine</keyword>
<keyword evidence="6" id="KW-0732">Signal</keyword>
<dbReference type="GO" id="GO:0004671">
    <property type="term" value="F:protein C-terminal S-isoprenylcysteine carboxyl O-methyltransferase activity"/>
    <property type="evidence" value="ECO:0007669"/>
    <property type="project" value="UniProtKB-EC"/>
</dbReference>
<keyword evidence="4" id="KW-0472">Membrane</keyword>
<dbReference type="Proteomes" id="UP000807769">
    <property type="component" value="Unassembled WGS sequence"/>
</dbReference>
<evidence type="ECO:0000313" key="8">
    <source>
        <dbReference type="Proteomes" id="UP000807769"/>
    </source>
</evidence>
<keyword evidence="2" id="KW-0812">Transmembrane</keyword>
<name>A0A9P7JC10_9AGAM</name>
<dbReference type="GO" id="GO:0032259">
    <property type="term" value="P:methylation"/>
    <property type="evidence" value="ECO:0007669"/>
    <property type="project" value="UniProtKB-KW"/>
</dbReference>
<gene>
    <name evidence="7" type="ORF">BJ212DRAFT_1300936</name>
</gene>
<dbReference type="AlphaFoldDB" id="A0A9P7JC10"/>
<dbReference type="EC" id="2.1.1.100" evidence="5"/>
<keyword evidence="5" id="KW-0489">Methyltransferase</keyword>
<keyword evidence="8" id="KW-1185">Reference proteome</keyword>
<comment type="caution">
    <text evidence="7">The sequence shown here is derived from an EMBL/GenBank/DDBJ whole genome shotgun (WGS) entry which is preliminary data.</text>
</comment>
<dbReference type="EMBL" id="JABBWG010000023">
    <property type="protein sequence ID" value="KAG1813528.1"/>
    <property type="molecule type" value="Genomic_DNA"/>
</dbReference>
<dbReference type="RefSeq" id="XP_041191289.1">
    <property type="nucleotide sequence ID" value="XM_041333059.1"/>
</dbReference>
<dbReference type="GO" id="GO:0005789">
    <property type="term" value="C:endoplasmic reticulum membrane"/>
    <property type="evidence" value="ECO:0007669"/>
    <property type="project" value="UniProtKB-SubCell"/>
</dbReference>
<evidence type="ECO:0000256" key="3">
    <source>
        <dbReference type="ARBA" id="ARBA00022989"/>
    </source>
</evidence>
<feature type="chain" id="PRO_5040207360" description="Protein-S-isoprenylcysteine O-methyltransferase" evidence="6">
    <location>
        <begin position="24"/>
        <end position="236"/>
    </location>
</feature>
<dbReference type="Gene3D" id="1.20.120.1630">
    <property type="match status" value="1"/>
</dbReference>
<evidence type="ECO:0000256" key="1">
    <source>
        <dbReference type="ARBA" id="ARBA00004141"/>
    </source>
</evidence>